<organism evidence="1 2">
    <name type="scientific">Araneus ventricosus</name>
    <name type="common">Orbweaver spider</name>
    <name type="synonym">Epeira ventricosa</name>
    <dbReference type="NCBI Taxonomy" id="182803"/>
    <lineage>
        <taxon>Eukaryota</taxon>
        <taxon>Metazoa</taxon>
        <taxon>Ecdysozoa</taxon>
        <taxon>Arthropoda</taxon>
        <taxon>Chelicerata</taxon>
        <taxon>Arachnida</taxon>
        <taxon>Araneae</taxon>
        <taxon>Araneomorphae</taxon>
        <taxon>Entelegynae</taxon>
        <taxon>Araneoidea</taxon>
        <taxon>Araneidae</taxon>
        <taxon>Araneus</taxon>
    </lineage>
</organism>
<sequence>MTSRYVIKGRLPPTNLHFQEKSKKHYSTVHSLCGNTIRQFPSTNHLTDFDNFYSIWKLMTSRCAIKGHLSLNHPPFSKEIEKQNFGRVPQPVQPPIYYAKFKDNRTAGHRRRVVIYNIKDKIRCKKIP</sequence>
<evidence type="ECO:0000313" key="2">
    <source>
        <dbReference type="Proteomes" id="UP000499080"/>
    </source>
</evidence>
<reference evidence="1 2" key="1">
    <citation type="journal article" date="2019" name="Sci. Rep.">
        <title>Orb-weaving spider Araneus ventricosus genome elucidates the spidroin gene catalogue.</title>
        <authorList>
            <person name="Kono N."/>
            <person name="Nakamura H."/>
            <person name="Ohtoshi R."/>
            <person name="Moran D.A.P."/>
            <person name="Shinohara A."/>
            <person name="Yoshida Y."/>
            <person name="Fujiwara M."/>
            <person name="Mori M."/>
            <person name="Tomita M."/>
            <person name="Arakawa K."/>
        </authorList>
    </citation>
    <scope>NUCLEOTIDE SEQUENCE [LARGE SCALE GENOMIC DNA]</scope>
</reference>
<proteinExistence type="predicted"/>
<evidence type="ECO:0000313" key="1">
    <source>
        <dbReference type="EMBL" id="GBO34978.1"/>
    </source>
</evidence>
<gene>
    <name evidence="1" type="ORF">AVEN_86861_1</name>
</gene>
<dbReference type="Proteomes" id="UP000499080">
    <property type="component" value="Unassembled WGS sequence"/>
</dbReference>
<keyword evidence="2" id="KW-1185">Reference proteome</keyword>
<dbReference type="EMBL" id="BGPR01058903">
    <property type="protein sequence ID" value="GBO34978.1"/>
    <property type="molecule type" value="Genomic_DNA"/>
</dbReference>
<name>A0A4Y2WEG0_ARAVE</name>
<protein>
    <submittedName>
        <fullName evidence="1">Uncharacterized protein</fullName>
    </submittedName>
</protein>
<comment type="caution">
    <text evidence="1">The sequence shown here is derived from an EMBL/GenBank/DDBJ whole genome shotgun (WGS) entry which is preliminary data.</text>
</comment>
<accession>A0A4Y2WEG0</accession>
<dbReference type="AlphaFoldDB" id="A0A4Y2WEG0"/>